<dbReference type="Pfam" id="PF01381">
    <property type="entry name" value="HTH_3"/>
    <property type="match status" value="1"/>
</dbReference>
<evidence type="ECO:0000313" key="2">
    <source>
        <dbReference type="EMBL" id="PIR37536.1"/>
    </source>
</evidence>
<dbReference type="EMBL" id="PCXL01000021">
    <property type="protein sequence ID" value="PIR37536.1"/>
    <property type="molecule type" value="Genomic_DNA"/>
</dbReference>
<name>A0A2H0QUC2_9BACT</name>
<dbReference type="SUPFAM" id="SSF47413">
    <property type="entry name" value="lambda repressor-like DNA-binding domains"/>
    <property type="match status" value="1"/>
</dbReference>
<dbReference type="AlphaFoldDB" id="A0A2H0QUC2"/>
<dbReference type="SMART" id="SM00530">
    <property type="entry name" value="HTH_XRE"/>
    <property type="match status" value="1"/>
</dbReference>
<comment type="caution">
    <text evidence="2">The sequence shown here is derived from an EMBL/GenBank/DDBJ whole genome shotgun (WGS) entry which is preliminary data.</text>
</comment>
<dbReference type="InterPro" id="IPR010982">
    <property type="entry name" value="Lambda_DNA-bd_dom_sf"/>
</dbReference>
<dbReference type="GO" id="GO:0003677">
    <property type="term" value="F:DNA binding"/>
    <property type="evidence" value="ECO:0007669"/>
    <property type="project" value="InterPro"/>
</dbReference>
<evidence type="ECO:0000259" key="1">
    <source>
        <dbReference type="PROSITE" id="PS50943"/>
    </source>
</evidence>
<sequence length="112" mass="12576">MKKDEKRANTIGSRVKEARESMGFSQAELAEKLGFQSATAISLIESDDRGITAPLLQCLGETLKRDIKYFLGQKEDVMDVQVALRADKDLSNEDKSAIERFIELAKQKKNAR</sequence>
<accession>A0A2H0QUC2</accession>
<dbReference type="PROSITE" id="PS50943">
    <property type="entry name" value="HTH_CROC1"/>
    <property type="match status" value="1"/>
</dbReference>
<dbReference type="InterPro" id="IPR001387">
    <property type="entry name" value="Cro/C1-type_HTH"/>
</dbReference>
<dbReference type="CDD" id="cd00093">
    <property type="entry name" value="HTH_XRE"/>
    <property type="match status" value="1"/>
</dbReference>
<protein>
    <recommendedName>
        <fullName evidence="1">HTH cro/C1-type domain-containing protein</fullName>
    </recommendedName>
</protein>
<proteinExistence type="predicted"/>
<evidence type="ECO:0000313" key="3">
    <source>
        <dbReference type="Proteomes" id="UP000231333"/>
    </source>
</evidence>
<organism evidence="2 3">
    <name type="scientific">Candidatus Zambryskibacteria bacterium CG10_big_fil_rev_8_21_14_0_10_42_12</name>
    <dbReference type="NCBI Taxonomy" id="1975115"/>
    <lineage>
        <taxon>Bacteria</taxon>
        <taxon>Candidatus Zambryskiibacteriota</taxon>
    </lineage>
</organism>
<reference evidence="2 3" key="1">
    <citation type="submission" date="2017-09" db="EMBL/GenBank/DDBJ databases">
        <title>Depth-based differentiation of microbial function through sediment-hosted aquifers and enrichment of novel symbionts in the deep terrestrial subsurface.</title>
        <authorList>
            <person name="Probst A.J."/>
            <person name="Ladd B."/>
            <person name="Jarett J.K."/>
            <person name="Geller-Mcgrath D.E."/>
            <person name="Sieber C.M."/>
            <person name="Emerson J.B."/>
            <person name="Anantharaman K."/>
            <person name="Thomas B.C."/>
            <person name="Malmstrom R."/>
            <person name="Stieglmeier M."/>
            <person name="Klingl A."/>
            <person name="Woyke T."/>
            <person name="Ryan C.M."/>
            <person name="Banfield J.F."/>
        </authorList>
    </citation>
    <scope>NUCLEOTIDE SEQUENCE [LARGE SCALE GENOMIC DNA]</scope>
    <source>
        <strain evidence="2">CG10_big_fil_rev_8_21_14_0_10_42_12</strain>
    </source>
</reference>
<feature type="domain" description="HTH cro/C1-type" evidence="1">
    <location>
        <begin position="15"/>
        <end position="70"/>
    </location>
</feature>
<dbReference type="Proteomes" id="UP000231333">
    <property type="component" value="Unassembled WGS sequence"/>
</dbReference>
<dbReference type="Gene3D" id="1.10.260.40">
    <property type="entry name" value="lambda repressor-like DNA-binding domains"/>
    <property type="match status" value="1"/>
</dbReference>
<gene>
    <name evidence="2" type="ORF">COV34_03155</name>
</gene>